<evidence type="ECO:0000256" key="3">
    <source>
        <dbReference type="ARBA" id="ARBA00022843"/>
    </source>
</evidence>
<dbReference type="SUPFAM" id="SSF74788">
    <property type="entry name" value="Cullin repeat-like"/>
    <property type="match status" value="1"/>
</dbReference>
<dbReference type="AlphaFoldDB" id="A0A7S3A137"/>
<feature type="domain" description="Cullin family profile" evidence="7">
    <location>
        <begin position="382"/>
        <end position="616"/>
    </location>
</feature>
<accession>A0A7S3A137</accession>
<sequence length="744" mass="87090">MNRGRVFQIQVSQMRRNIDPSYGVSSWETLREAIKLIYARGDTMSLSYEELYRIGYNMSQYNFGEILHNGLQEVIKEHLELVYERINAAPQATFLQQMKSEWDSFNISRSQVQDILMYFDRSYPVKRRKMTSGSLTMALFRDMIICDSEVGERLVKILLDQIENERNGESIDWYVVSAMTRLLVELGADSQGRFVYGHYFEKRLLEATTEYYRKESKVYVSEGTLSEYMIRVERRINEELDRVERYLDRCTLSQLKWITETELLLRNQEKILFMPTTGFRWMLRNDKYEDIHRTYRLLSRVENGQKMVLSQLRTEVIERGMEIVENEEYASECQPMIDAFLVLKAKYDKIVADPTSEEKTADKKLLLPVNEAFEHFLNAFEGTPEFLSLYIDKLLRQEFKGLSEDEIEQQLDSLIALFRYLQNKDVFQKYYSLHLSKRLLYGRSVSEDAERYFAIKLKEECGSEYTRKVEGMFTDMKTSEETNANFKNSLTEAEEQALPCSLDLNVSVLKIGVWPVSEVASNGLPILPHDVTEHLKLFISKYNESHNGRILKVQNTLGTAELRAKFSKSEHELVVSTWQMCVLMNFNNQDSLTYKELQEATGISEQTLCRTLQSLACAKYKILLKEPRGRDVGETDVFSFNAAFTNRGFRIRVPTISSSKENDKEREDAKARVEQDRKPQIEAAIVRIMKDRKTLDHSQLIAEVVRQLSPKFRPEVSDIKLRIESLIDREFLARENERTYNYRA</sequence>
<dbReference type="PANTHER" id="PTHR11932">
    <property type="entry name" value="CULLIN"/>
    <property type="match status" value="1"/>
</dbReference>
<dbReference type="InterPro" id="IPR016158">
    <property type="entry name" value="Cullin_homology"/>
</dbReference>
<dbReference type="FunFam" id="1.10.10.10:FF:000014">
    <property type="entry name" value="Cullin 1"/>
    <property type="match status" value="1"/>
</dbReference>
<name>A0A7S3A137_9RHOD</name>
<dbReference type="Gene3D" id="3.30.230.130">
    <property type="entry name" value="Cullin, Chain C, Domain 2"/>
    <property type="match status" value="1"/>
</dbReference>
<dbReference type="Pfam" id="PF26557">
    <property type="entry name" value="Cullin_AB"/>
    <property type="match status" value="1"/>
</dbReference>
<evidence type="ECO:0000256" key="1">
    <source>
        <dbReference type="ARBA" id="ARBA00006019"/>
    </source>
</evidence>
<dbReference type="Pfam" id="PF00888">
    <property type="entry name" value="Cullin"/>
    <property type="match status" value="1"/>
</dbReference>
<dbReference type="Pfam" id="PF10557">
    <property type="entry name" value="Cullin_Nedd8"/>
    <property type="match status" value="1"/>
</dbReference>
<dbReference type="EMBL" id="HBHW01034164">
    <property type="protein sequence ID" value="CAE0058293.1"/>
    <property type="molecule type" value="Transcribed_RNA"/>
</dbReference>
<dbReference type="InterPro" id="IPR036388">
    <property type="entry name" value="WH-like_DNA-bd_sf"/>
</dbReference>
<dbReference type="PROSITE" id="PS50069">
    <property type="entry name" value="CULLIN_2"/>
    <property type="match status" value="1"/>
</dbReference>
<proteinExistence type="inferred from homology"/>
<dbReference type="SUPFAM" id="SSF46785">
    <property type="entry name" value="Winged helix' DNA-binding domain"/>
    <property type="match status" value="1"/>
</dbReference>
<keyword evidence="2" id="KW-1017">Isopeptide bond</keyword>
<organism evidence="8">
    <name type="scientific">Rhodosorus marinus</name>
    <dbReference type="NCBI Taxonomy" id="101924"/>
    <lineage>
        <taxon>Eukaryota</taxon>
        <taxon>Rhodophyta</taxon>
        <taxon>Stylonematophyceae</taxon>
        <taxon>Stylonematales</taxon>
        <taxon>Stylonemataceae</taxon>
        <taxon>Rhodosorus</taxon>
    </lineage>
</organism>
<dbReference type="SMART" id="SM00182">
    <property type="entry name" value="CULLIN"/>
    <property type="match status" value="1"/>
</dbReference>
<feature type="compositionally biased region" description="Basic and acidic residues" evidence="6">
    <location>
        <begin position="660"/>
        <end position="674"/>
    </location>
</feature>
<gene>
    <name evidence="8" type="ORF">RMAR00112_LOCUS26349</name>
</gene>
<dbReference type="FunFam" id="1.20.1310.10:FF:000001">
    <property type="entry name" value="Cullin 3"/>
    <property type="match status" value="1"/>
</dbReference>
<dbReference type="InterPro" id="IPR059120">
    <property type="entry name" value="Cullin-like_AB"/>
</dbReference>
<dbReference type="SMART" id="SM00884">
    <property type="entry name" value="Cullin_Nedd8"/>
    <property type="match status" value="1"/>
</dbReference>
<evidence type="ECO:0000313" key="8">
    <source>
        <dbReference type="EMBL" id="CAE0058293.1"/>
    </source>
</evidence>
<dbReference type="InterPro" id="IPR036317">
    <property type="entry name" value="Cullin_homology_sf"/>
</dbReference>
<comment type="similarity">
    <text evidence="1 4 5">Belongs to the cullin family.</text>
</comment>
<dbReference type="InterPro" id="IPR045093">
    <property type="entry name" value="Cullin"/>
</dbReference>
<evidence type="ECO:0000259" key="7">
    <source>
        <dbReference type="PROSITE" id="PS50069"/>
    </source>
</evidence>
<dbReference type="SUPFAM" id="SSF75632">
    <property type="entry name" value="Cullin homology domain"/>
    <property type="match status" value="1"/>
</dbReference>
<reference evidence="8" key="1">
    <citation type="submission" date="2021-01" db="EMBL/GenBank/DDBJ databases">
        <authorList>
            <person name="Corre E."/>
            <person name="Pelletier E."/>
            <person name="Niang G."/>
            <person name="Scheremetjew M."/>
            <person name="Finn R."/>
            <person name="Kale V."/>
            <person name="Holt S."/>
            <person name="Cochrane G."/>
            <person name="Meng A."/>
            <person name="Brown T."/>
            <person name="Cohen L."/>
        </authorList>
    </citation>
    <scope>NUCLEOTIDE SEQUENCE</scope>
    <source>
        <strain evidence="8">CCMP 769</strain>
    </source>
</reference>
<feature type="region of interest" description="Disordered" evidence="6">
    <location>
        <begin position="655"/>
        <end position="674"/>
    </location>
</feature>
<dbReference type="InterPro" id="IPR001373">
    <property type="entry name" value="Cullin_N"/>
</dbReference>
<dbReference type="GO" id="GO:0006511">
    <property type="term" value="P:ubiquitin-dependent protein catabolic process"/>
    <property type="evidence" value="ECO:0007669"/>
    <property type="project" value="InterPro"/>
</dbReference>
<dbReference type="GO" id="GO:0031625">
    <property type="term" value="F:ubiquitin protein ligase binding"/>
    <property type="evidence" value="ECO:0007669"/>
    <property type="project" value="InterPro"/>
</dbReference>
<dbReference type="FunFam" id="1.20.1310.10:FF:000002">
    <property type="entry name" value="cullin-3 isoform X1"/>
    <property type="match status" value="1"/>
</dbReference>
<dbReference type="Gene3D" id="1.20.1310.10">
    <property type="entry name" value="Cullin Repeats"/>
    <property type="match status" value="4"/>
</dbReference>
<dbReference type="Gene3D" id="1.10.10.10">
    <property type="entry name" value="Winged helix-like DNA-binding domain superfamily/Winged helix DNA-binding domain"/>
    <property type="match status" value="1"/>
</dbReference>
<evidence type="ECO:0000256" key="6">
    <source>
        <dbReference type="SAM" id="MobiDB-lite"/>
    </source>
</evidence>
<dbReference type="InterPro" id="IPR016159">
    <property type="entry name" value="Cullin_repeat-like_dom_sf"/>
</dbReference>
<evidence type="ECO:0000256" key="2">
    <source>
        <dbReference type="ARBA" id="ARBA00022499"/>
    </source>
</evidence>
<dbReference type="InterPro" id="IPR019559">
    <property type="entry name" value="Cullin_neddylation_domain"/>
</dbReference>
<protein>
    <recommendedName>
        <fullName evidence="7">Cullin family profile domain-containing protein</fullName>
    </recommendedName>
</protein>
<dbReference type="InterPro" id="IPR036390">
    <property type="entry name" value="WH_DNA-bd_sf"/>
</dbReference>
<evidence type="ECO:0000256" key="5">
    <source>
        <dbReference type="RuleBase" id="RU003829"/>
    </source>
</evidence>
<keyword evidence="3" id="KW-0832">Ubl conjugation</keyword>
<evidence type="ECO:0000256" key="4">
    <source>
        <dbReference type="PROSITE-ProRule" id="PRU00330"/>
    </source>
</evidence>